<dbReference type="EMBL" id="JBHLWN010000027">
    <property type="protein sequence ID" value="MFC0212331.1"/>
    <property type="molecule type" value="Genomic_DNA"/>
</dbReference>
<evidence type="ECO:0000313" key="2">
    <source>
        <dbReference type="Proteomes" id="UP001589776"/>
    </source>
</evidence>
<dbReference type="Pfam" id="PF01263">
    <property type="entry name" value="Aldose_epim"/>
    <property type="match status" value="1"/>
</dbReference>
<dbReference type="Gene3D" id="2.70.98.10">
    <property type="match status" value="1"/>
</dbReference>
<proteinExistence type="predicted"/>
<dbReference type="Proteomes" id="UP001589776">
    <property type="component" value="Unassembled WGS sequence"/>
</dbReference>
<dbReference type="CDD" id="cd01081">
    <property type="entry name" value="Aldose_epim"/>
    <property type="match status" value="1"/>
</dbReference>
<keyword evidence="2" id="KW-1185">Reference proteome</keyword>
<comment type="caution">
    <text evidence="1">The sequence shown here is derived from an EMBL/GenBank/DDBJ whole genome shotgun (WGS) entry which is preliminary data.</text>
</comment>
<sequence length="336" mass="37963">MAQSEVKAWEGDYYGERAIWLRAGGYEAALLPETGGNLIALRDTVRGYHYLHEPYEAELEAFKANAIIHGIPVLFPPNRFDAGTFTLNGRTYQFPVNEQARGNHLHGFLYDIPWNVTSFGTVADSSYVEIEQKVDEEHAVYRYFPHRFTFRIRYSLSAAGLQQAVEVVNDGTDEMPCMVAFHTAVNAPFDPNSSPDDYKLTLSIGKRWEMSERMLPTGKHQPLSSEEELLATTGINPFFEPMDNHYTAVTAGANDRHRMTLTDTKQGLRLVYEADPAYKQWMIWNNNATPGFFCPEPQNNLVNAPNVDLPAEQSGLVMLEPGAVWKADSRIYCEQV</sequence>
<organism evidence="1 2">
    <name type="scientific">Paenibacillus chartarius</name>
    <dbReference type="NCBI Taxonomy" id="747481"/>
    <lineage>
        <taxon>Bacteria</taxon>
        <taxon>Bacillati</taxon>
        <taxon>Bacillota</taxon>
        <taxon>Bacilli</taxon>
        <taxon>Bacillales</taxon>
        <taxon>Paenibacillaceae</taxon>
        <taxon>Paenibacillus</taxon>
    </lineage>
</organism>
<reference evidence="1 2" key="1">
    <citation type="submission" date="2024-09" db="EMBL/GenBank/DDBJ databases">
        <authorList>
            <person name="Sun Q."/>
            <person name="Mori K."/>
        </authorList>
    </citation>
    <scope>NUCLEOTIDE SEQUENCE [LARGE SCALE GENOMIC DNA]</scope>
    <source>
        <strain evidence="1 2">CCM 7759</strain>
    </source>
</reference>
<name>A0ABV6DI47_9BACL</name>
<dbReference type="RefSeq" id="WP_377469472.1">
    <property type="nucleotide sequence ID" value="NZ_JBHLWN010000027.1"/>
</dbReference>
<dbReference type="InterPro" id="IPR011013">
    <property type="entry name" value="Gal_mutarotase_sf_dom"/>
</dbReference>
<gene>
    <name evidence="1" type="ORF">ACFFK0_07630</name>
</gene>
<dbReference type="InterPro" id="IPR014718">
    <property type="entry name" value="GH-type_carb-bd"/>
</dbReference>
<dbReference type="InterPro" id="IPR008183">
    <property type="entry name" value="Aldose_1/G6P_1-epimerase"/>
</dbReference>
<evidence type="ECO:0000313" key="1">
    <source>
        <dbReference type="EMBL" id="MFC0212331.1"/>
    </source>
</evidence>
<accession>A0ABV6DI47</accession>
<protein>
    <submittedName>
        <fullName evidence="1">Aldose 1-epimerase</fullName>
    </submittedName>
</protein>
<dbReference type="SUPFAM" id="SSF74650">
    <property type="entry name" value="Galactose mutarotase-like"/>
    <property type="match status" value="1"/>
</dbReference>